<dbReference type="RefSeq" id="WP_091524269.1">
    <property type="nucleotide sequence ID" value="NZ_FOVI01000016.1"/>
</dbReference>
<protein>
    <submittedName>
        <fullName evidence="2">DinB superfamily protein</fullName>
    </submittedName>
</protein>
<reference evidence="3" key="1">
    <citation type="submission" date="2016-10" db="EMBL/GenBank/DDBJ databases">
        <authorList>
            <person name="Varghese N."/>
            <person name="Submissions S."/>
        </authorList>
    </citation>
    <scope>NUCLEOTIDE SEQUENCE [LARGE SCALE GENOMIC DNA]</scope>
    <source>
        <strain evidence="3">DS-12</strain>
    </source>
</reference>
<evidence type="ECO:0000313" key="3">
    <source>
        <dbReference type="Proteomes" id="UP000199036"/>
    </source>
</evidence>
<dbReference type="Gene3D" id="1.20.120.450">
    <property type="entry name" value="dinb family like domain"/>
    <property type="match status" value="1"/>
</dbReference>
<dbReference type="Proteomes" id="UP000199036">
    <property type="component" value="Unassembled WGS sequence"/>
</dbReference>
<sequence length="171" mass="19961">MQKQELIKCFIGNHQKVVQYINGLTDAEFTYAKEGKWTAGQQLEHILLTVSAFPNILSSKELIIKKFGIIDRPMWNYKTVLDKYFKTTLKAPESFLPQREVTADLKVEIINEISNNLKEIKEAFLKYSEKELDSLSLPHPLLGKLTIREMFYLMSYHPLHHQNQIMKALSY</sequence>
<proteinExistence type="predicted"/>
<gene>
    <name evidence="2" type="ORF">SAMN05421741_11642</name>
</gene>
<dbReference type="EMBL" id="FOVI01000016">
    <property type="protein sequence ID" value="SFN99933.1"/>
    <property type="molecule type" value="Genomic_DNA"/>
</dbReference>
<organism evidence="2 3">
    <name type="scientific">Paenimyroides ummariense</name>
    <dbReference type="NCBI Taxonomy" id="913024"/>
    <lineage>
        <taxon>Bacteria</taxon>
        <taxon>Pseudomonadati</taxon>
        <taxon>Bacteroidota</taxon>
        <taxon>Flavobacteriia</taxon>
        <taxon>Flavobacteriales</taxon>
        <taxon>Flavobacteriaceae</taxon>
        <taxon>Paenimyroides</taxon>
    </lineage>
</organism>
<dbReference type="InterPro" id="IPR024775">
    <property type="entry name" value="DinB-like"/>
</dbReference>
<dbReference type="Pfam" id="PF12867">
    <property type="entry name" value="DinB_2"/>
    <property type="match status" value="1"/>
</dbReference>
<dbReference type="SUPFAM" id="SSF109854">
    <property type="entry name" value="DinB/YfiT-like putative metalloenzymes"/>
    <property type="match status" value="1"/>
</dbReference>
<keyword evidence="3" id="KW-1185">Reference proteome</keyword>
<dbReference type="AlphaFoldDB" id="A0A1I5DL32"/>
<name>A0A1I5DL32_9FLAO</name>
<evidence type="ECO:0000313" key="2">
    <source>
        <dbReference type="EMBL" id="SFN99933.1"/>
    </source>
</evidence>
<accession>A0A1I5DL32</accession>
<dbReference type="InterPro" id="IPR034660">
    <property type="entry name" value="DinB/YfiT-like"/>
</dbReference>
<feature type="domain" description="DinB-like" evidence="1">
    <location>
        <begin position="14"/>
        <end position="165"/>
    </location>
</feature>
<evidence type="ECO:0000259" key="1">
    <source>
        <dbReference type="Pfam" id="PF12867"/>
    </source>
</evidence>
<dbReference type="OrthoDB" id="954225at2"/>